<dbReference type="EMBL" id="QRMZ01000001">
    <property type="protein sequence ID" value="RHK08272.1"/>
    <property type="molecule type" value="Genomic_DNA"/>
</dbReference>
<name>A0A415EY94_ENTCA</name>
<evidence type="ECO:0000313" key="4">
    <source>
        <dbReference type="Proteomes" id="UP000286288"/>
    </source>
</evidence>
<dbReference type="Proteomes" id="UP000286288">
    <property type="component" value="Unassembled WGS sequence"/>
</dbReference>
<comment type="caution">
    <text evidence="3">The sequence shown here is derived from an EMBL/GenBank/DDBJ whole genome shotgun (WGS) entry which is preliminary data.</text>
</comment>
<proteinExistence type="predicted"/>
<dbReference type="PROSITE" id="PS00934">
    <property type="entry name" value="GLYOXALASE_I_1"/>
    <property type="match status" value="1"/>
</dbReference>
<accession>A0A415EY94</accession>
<dbReference type="InterPro" id="IPR037523">
    <property type="entry name" value="VOC_core"/>
</dbReference>
<dbReference type="Gene3D" id="3.10.180.10">
    <property type="entry name" value="2,3-Dihydroxybiphenyl 1,2-Dioxygenase, domain 1"/>
    <property type="match status" value="2"/>
</dbReference>
<keyword evidence="1" id="KW-0479">Metal-binding</keyword>
<gene>
    <name evidence="3" type="ORF">DW084_00920</name>
</gene>
<sequence length="290" mass="31885">MTMIQSTYQIDATAAIGKVVLKVANIEKMSQFYTDVIGLTLLEQSVDHARLGVGAQELLVLEKVSDPLPLTRKTGLFHTAFLLPSRKDLGNMLIHYLEAKAPLDGASDHGYSEALYLTDPEGNGIEVYRDKPMSEWDIRADGEIVGVTIEMDAQGVLGAADRSQTTFPVGTTVGHVHLKVADLAKTEEFYTEVLGMRLTSDFGSQAKFFAAGAYHHHIGSNIWMGRNVPAMEEQDLGLAYFTIVLPALAFSTLRSHLKARGVSYELETDSRLHLTDPNGINLIIERKNQP</sequence>
<dbReference type="PANTHER" id="PTHR43279">
    <property type="entry name" value="CATECHOL-2,3-DIOXYGENASE"/>
    <property type="match status" value="1"/>
</dbReference>
<feature type="domain" description="VOC" evidence="2">
    <location>
        <begin position="172"/>
        <end position="290"/>
    </location>
</feature>
<protein>
    <submittedName>
        <fullName evidence="3">VOC family protein</fullName>
    </submittedName>
</protein>
<dbReference type="RefSeq" id="WP_151195052.1">
    <property type="nucleotide sequence ID" value="NZ_JBHKBN010000005.1"/>
</dbReference>
<dbReference type="InterPro" id="IPR018146">
    <property type="entry name" value="Glyoxalase_1_CS"/>
</dbReference>
<dbReference type="PANTHER" id="PTHR43279:SF1">
    <property type="entry name" value="CATECHOL-2,3-DIOXYGENASE"/>
    <property type="match status" value="1"/>
</dbReference>
<dbReference type="CDD" id="cd07255">
    <property type="entry name" value="VOC_BsCatE_like_N"/>
    <property type="match status" value="1"/>
</dbReference>
<dbReference type="GO" id="GO:0046872">
    <property type="term" value="F:metal ion binding"/>
    <property type="evidence" value="ECO:0007669"/>
    <property type="project" value="UniProtKB-KW"/>
</dbReference>
<dbReference type="Pfam" id="PF00903">
    <property type="entry name" value="Glyoxalase"/>
    <property type="match status" value="2"/>
</dbReference>
<dbReference type="SUPFAM" id="SSF54593">
    <property type="entry name" value="Glyoxalase/Bleomycin resistance protein/Dihydroxybiphenyl dioxygenase"/>
    <property type="match status" value="2"/>
</dbReference>
<dbReference type="PROSITE" id="PS51819">
    <property type="entry name" value="VOC"/>
    <property type="match status" value="2"/>
</dbReference>
<organism evidence="3 4">
    <name type="scientific">Enterococcus casseliflavus</name>
    <name type="common">Enterococcus flavescens</name>
    <dbReference type="NCBI Taxonomy" id="37734"/>
    <lineage>
        <taxon>Bacteria</taxon>
        <taxon>Bacillati</taxon>
        <taxon>Bacillota</taxon>
        <taxon>Bacilli</taxon>
        <taxon>Lactobacillales</taxon>
        <taxon>Enterococcaceae</taxon>
        <taxon>Enterococcus</taxon>
    </lineage>
</organism>
<dbReference type="InterPro" id="IPR029068">
    <property type="entry name" value="Glyas_Bleomycin-R_OHBP_Dase"/>
</dbReference>
<feature type="domain" description="VOC" evidence="2">
    <location>
        <begin position="15"/>
        <end position="130"/>
    </location>
</feature>
<evidence type="ECO:0000313" key="3">
    <source>
        <dbReference type="EMBL" id="RHK08272.1"/>
    </source>
</evidence>
<evidence type="ECO:0000259" key="2">
    <source>
        <dbReference type="PROSITE" id="PS51819"/>
    </source>
</evidence>
<dbReference type="AlphaFoldDB" id="A0A415EY94"/>
<reference evidence="3 4" key="1">
    <citation type="submission" date="2018-08" db="EMBL/GenBank/DDBJ databases">
        <title>A genome reference for cultivated species of the human gut microbiota.</title>
        <authorList>
            <person name="Zou Y."/>
            <person name="Xue W."/>
            <person name="Luo G."/>
        </authorList>
    </citation>
    <scope>NUCLEOTIDE SEQUENCE [LARGE SCALE GENOMIC DNA]</scope>
    <source>
        <strain evidence="3 4">AF48-16</strain>
    </source>
</reference>
<evidence type="ECO:0000256" key="1">
    <source>
        <dbReference type="ARBA" id="ARBA00022723"/>
    </source>
</evidence>
<dbReference type="CDD" id="cd16359">
    <property type="entry name" value="VOC_BsCatE_like_C"/>
    <property type="match status" value="1"/>
</dbReference>
<dbReference type="GO" id="GO:0004462">
    <property type="term" value="F:lactoylglutathione lyase activity"/>
    <property type="evidence" value="ECO:0007669"/>
    <property type="project" value="InterPro"/>
</dbReference>
<dbReference type="InterPro" id="IPR004360">
    <property type="entry name" value="Glyas_Fos-R_dOase_dom"/>
</dbReference>